<protein>
    <submittedName>
        <fullName evidence="1">Uncharacterized protein</fullName>
    </submittedName>
</protein>
<reference evidence="1 2" key="1">
    <citation type="submission" date="2013-07" db="EMBL/GenBank/DDBJ databases">
        <title>Genome of Archaeoglobus fulgidus.</title>
        <authorList>
            <person name="Fiebig A."/>
            <person name="Birkeland N.-K."/>
        </authorList>
    </citation>
    <scope>NUCLEOTIDE SEQUENCE [LARGE SCALE GENOMIC DNA]</scope>
    <source>
        <strain evidence="1 2">DSM 8774</strain>
    </source>
</reference>
<evidence type="ECO:0000313" key="2">
    <source>
        <dbReference type="Proteomes" id="UP000028501"/>
    </source>
</evidence>
<dbReference type="GeneID" id="24795205"/>
<gene>
    <name evidence="1" type="ORF">AFULGI_00017080</name>
</gene>
<evidence type="ECO:0000313" key="1">
    <source>
        <dbReference type="EMBL" id="AIG98467.1"/>
    </source>
</evidence>
<organism evidence="1 2">
    <name type="scientific">Archaeoglobus fulgidus DSM 8774</name>
    <dbReference type="NCBI Taxonomy" id="1344584"/>
    <lineage>
        <taxon>Archaea</taxon>
        <taxon>Methanobacteriati</taxon>
        <taxon>Methanobacteriota</taxon>
        <taxon>Archaeoglobi</taxon>
        <taxon>Archaeoglobales</taxon>
        <taxon>Archaeoglobaceae</taxon>
        <taxon>Archaeoglobus</taxon>
    </lineage>
</organism>
<accession>A0A075WF93</accession>
<dbReference type="HOGENOM" id="CLU_2243680_0_0_2"/>
<dbReference type="KEGG" id="afg:AFULGI_00017080"/>
<dbReference type="EMBL" id="CP006577">
    <property type="protein sequence ID" value="AIG98467.1"/>
    <property type="molecule type" value="Genomic_DNA"/>
</dbReference>
<dbReference type="Proteomes" id="UP000028501">
    <property type="component" value="Chromosome"/>
</dbReference>
<dbReference type="AlphaFoldDB" id="A0A075WF93"/>
<dbReference type="RefSeq" id="WP_048095864.1">
    <property type="nucleotide sequence ID" value="NZ_CP006577.1"/>
</dbReference>
<name>A0A075WF93_ARCFL</name>
<sequence>MVWLPVGDKWVNVRIHAIEEKWLRGEKEFYRYIIKYAEVVDEADEEEIAEELKKIVKQLIEEGYSLNEIVERASLAMGIPEYYTKGLIEKLKAELGLLEYNGMIVEPNR</sequence>
<proteinExistence type="predicted"/>